<proteinExistence type="predicted"/>
<feature type="signal peptide" evidence="1">
    <location>
        <begin position="1"/>
        <end position="27"/>
    </location>
</feature>
<dbReference type="EMBL" id="JACJQH010000116">
    <property type="protein sequence ID" value="MBD2200808.1"/>
    <property type="molecule type" value="Genomic_DNA"/>
</dbReference>
<dbReference type="InterPro" id="IPR040607">
    <property type="entry name" value="ALP_N"/>
</dbReference>
<evidence type="ECO:0000256" key="1">
    <source>
        <dbReference type="SAM" id="SignalP"/>
    </source>
</evidence>
<evidence type="ECO:0000313" key="4">
    <source>
        <dbReference type="EMBL" id="MBD2200808.1"/>
    </source>
</evidence>
<dbReference type="SUPFAM" id="SSF53067">
    <property type="entry name" value="Actin-like ATPase domain"/>
    <property type="match status" value="2"/>
</dbReference>
<feature type="domain" description="Actin-like protein N-terminal" evidence="2">
    <location>
        <begin position="169"/>
        <end position="323"/>
    </location>
</feature>
<dbReference type="Pfam" id="PF17989">
    <property type="entry name" value="ALP_N"/>
    <property type="match status" value="1"/>
</dbReference>
<dbReference type="InterPro" id="IPR043129">
    <property type="entry name" value="ATPase_NBD"/>
</dbReference>
<keyword evidence="5" id="KW-1185">Reference proteome</keyword>
<dbReference type="Proteomes" id="UP000658514">
    <property type="component" value="Unassembled WGS sequence"/>
</dbReference>
<keyword evidence="1" id="KW-0732">Signal</keyword>
<feature type="domain" description="Actin homologue MreB-like C-terminal" evidence="3">
    <location>
        <begin position="348"/>
        <end position="472"/>
    </location>
</feature>
<feature type="chain" id="PRO_5046619224" evidence="1">
    <location>
        <begin position="28"/>
        <end position="517"/>
    </location>
</feature>
<protein>
    <submittedName>
        <fullName evidence="4">ParM/StbA family protein</fullName>
    </submittedName>
</protein>
<accession>A0ABR8AL91</accession>
<dbReference type="Gene3D" id="3.30.420.40">
    <property type="match status" value="2"/>
</dbReference>
<sequence length="517" mass="57864">MIFIIPLVFGAIGVAVGAVAGAFTAHAAGEKDRQAATHHRKVANELTDKYASLEKKYYEFTDESKRQIKDLTRQHALDEVEKDCLRLAVRLQQSLISLMWEIDREPTADALNIFQAAVEQTNQVLEQLSEELIVVPDDYYPRLLTAIEANTPINNVKANEISSKTILSVDLGRVDTKICISREPNNVVFISAHVKHIPFEEIFNGSIYKYTSIPSDPLMNLWLEYKGSGYAIGKLAAKLGANLGIGQSKVEDALVKILAAVGYFKLKDEISLVIGLPFLSLEQFKKEKTQLISMITGPHLMKFRGESIYLNISKVWVMPDGYGSLLWTEAQPQKRASLPDFTKITVAIVDIGHQCIDLLMVDNYRFVRDASKSEDFGMNKFYELIAAEIEGADSQSLRLISATIKSKGERFYRPKGAIKATNLDDFLPNLIEMFSREICSRILAWLDQQEDWIMHPVTNVIITGGGGQFFWEDVQRLLKEAKINAYLAAPSRQANALGQFIYGEAQLSAKCASRAED</sequence>
<reference evidence="4 5" key="1">
    <citation type="journal article" date="2020" name="ISME J.">
        <title>Comparative genomics reveals insights into cyanobacterial evolution and habitat adaptation.</title>
        <authorList>
            <person name="Chen M.Y."/>
            <person name="Teng W.K."/>
            <person name="Zhao L."/>
            <person name="Hu C.X."/>
            <person name="Zhou Y.K."/>
            <person name="Han B.P."/>
            <person name="Song L.R."/>
            <person name="Shu W.S."/>
        </authorList>
    </citation>
    <scope>NUCLEOTIDE SEQUENCE [LARGE SCALE GENOMIC DNA]</scope>
    <source>
        <strain evidence="4 5">FACHB-288</strain>
    </source>
</reference>
<dbReference type="InterPro" id="IPR049067">
    <property type="entry name" value="MreB-like_C"/>
</dbReference>
<organism evidence="4 5">
    <name type="scientific">Calothrix parietina FACHB-288</name>
    <dbReference type="NCBI Taxonomy" id="2692896"/>
    <lineage>
        <taxon>Bacteria</taxon>
        <taxon>Bacillati</taxon>
        <taxon>Cyanobacteriota</taxon>
        <taxon>Cyanophyceae</taxon>
        <taxon>Nostocales</taxon>
        <taxon>Calotrichaceae</taxon>
        <taxon>Calothrix</taxon>
    </lineage>
</organism>
<comment type="caution">
    <text evidence="4">The sequence shown here is derived from an EMBL/GenBank/DDBJ whole genome shotgun (WGS) entry which is preliminary data.</text>
</comment>
<evidence type="ECO:0000259" key="3">
    <source>
        <dbReference type="Pfam" id="PF21522"/>
    </source>
</evidence>
<evidence type="ECO:0000259" key="2">
    <source>
        <dbReference type="Pfam" id="PF17989"/>
    </source>
</evidence>
<gene>
    <name evidence="4" type="ORF">H6G24_36115</name>
</gene>
<name>A0ABR8AL91_9CYAN</name>
<evidence type="ECO:0000313" key="5">
    <source>
        <dbReference type="Proteomes" id="UP000658514"/>
    </source>
</evidence>
<dbReference type="Pfam" id="PF21522">
    <property type="entry name" value="MreB-like_C"/>
    <property type="match status" value="1"/>
</dbReference>